<dbReference type="GO" id="GO:0005789">
    <property type="term" value="C:endoplasmic reticulum membrane"/>
    <property type="evidence" value="ECO:0007669"/>
    <property type="project" value="UniProtKB-SubCell"/>
</dbReference>
<evidence type="ECO:0000256" key="1">
    <source>
        <dbReference type="ARBA" id="ARBA00004131"/>
    </source>
</evidence>
<evidence type="ECO:0000313" key="16">
    <source>
        <dbReference type="EMBL" id="KIV77759.1"/>
    </source>
</evidence>
<dbReference type="PROSITE" id="PS50255">
    <property type="entry name" value="CYTOCHROME_B5_2"/>
    <property type="match status" value="1"/>
</dbReference>
<evidence type="ECO:0000256" key="8">
    <source>
        <dbReference type="ARBA" id="ARBA00022982"/>
    </source>
</evidence>
<evidence type="ECO:0000313" key="17">
    <source>
        <dbReference type="Proteomes" id="UP000053599"/>
    </source>
</evidence>
<dbReference type="GO" id="GO:0016126">
    <property type="term" value="P:sterol biosynthetic process"/>
    <property type="evidence" value="ECO:0007669"/>
    <property type="project" value="TreeGrafter"/>
</dbReference>
<dbReference type="InterPro" id="IPR036400">
    <property type="entry name" value="Cyt_B5-like_heme/steroid_sf"/>
</dbReference>
<dbReference type="PROSITE" id="PS00191">
    <property type="entry name" value="CYTOCHROME_B5_1"/>
    <property type="match status" value="1"/>
</dbReference>
<evidence type="ECO:0000256" key="14">
    <source>
        <dbReference type="SAM" id="MobiDB-lite"/>
    </source>
</evidence>
<dbReference type="STRING" id="1016849.A0A0D1YA98"/>
<keyword evidence="2" id="KW-0813">Transport</keyword>
<dbReference type="Proteomes" id="UP000053599">
    <property type="component" value="Unassembled WGS sequence"/>
</dbReference>
<evidence type="ECO:0000256" key="12">
    <source>
        <dbReference type="ARBA" id="ARBA00038168"/>
    </source>
</evidence>
<dbReference type="HOGENOM" id="CLU_606953_0_0_1"/>
<keyword evidence="3 13" id="KW-0349">Heme</keyword>
<dbReference type="InterPro" id="IPR001199">
    <property type="entry name" value="Cyt_B5-like_heme/steroid-bd"/>
</dbReference>
<evidence type="ECO:0000256" key="7">
    <source>
        <dbReference type="ARBA" id="ARBA00022848"/>
    </source>
</evidence>
<reference evidence="16 17" key="1">
    <citation type="submission" date="2015-01" db="EMBL/GenBank/DDBJ databases">
        <title>The Genome Sequence of Exophiala sideris CBS121828.</title>
        <authorList>
            <consortium name="The Broad Institute Genomics Platform"/>
            <person name="Cuomo C."/>
            <person name="de Hoog S."/>
            <person name="Gorbushina A."/>
            <person name="Stielow B."/>
            <person name="Teixiera M."/>
            <person name="Abouelleil A."/>
            <person name="Chapman S.B."/>
            <person name="Priest M."/>
            <person name="Young S.K."/>
            <person name="Wortman J."/>
            <person name="Nusbaum C."/>
            <person name="Birren B."/>
        </authorList>
    </citation>
    <scope>NUCLEOTIDE SEQUENCE [LARGE SCALE GENOMIC DNA]</scope>
    <source>
        <strain evidence="16 17">CBS 121828</strain>
    </source>
</reference>
<dbReference type="InterPro" id="IPR050668">
    <property type="entry name" value="Cytochrome_b5"/>
</dbReference>
<accession>A0A0D1YA98</accession>
<feature type="region of interest" description="Disordered" evidence="14">
    <location>
        <begin position="389"/>
        <end position="433"/>
    </location>
</feature>
<dbReference type="EMBL" id="KN846954">
    <property type="protein sequence ID" value="KIV77759.1"/>
    <property type="molecule type" value="Genomic_DNA"/>
</dbReference>
<dbReference type="GO" id="GO:0020037">
    <property type="term" value="F:heme binding"/>
    <property type="evidence" value="ECO:0007669"/>
    <property type="project" value="UniProtKB-UniRule"/>
</dbReference>
<dbReference type="InterPro" id="IPR018506">
    <property type="entry name" value="Cyt_B5_heme-BS"/>
</dbReference>
<feature type="region of interest" description="Disordered" evidence="14">
    <location>
        <begin position="233"/>
        <end position="266"/>
    </location>
</feature>
<feature type="compositionally biased region" description="Basic and acidic residues" evidence="14">
    <location>
        <begin position="391"/>
        <end position="400"/>
    </location>
</feature>
<dbReference type="FunFam" id="3.10.120.10:FF:000002">
    <property type="entry name" value="Cytochrome b5 type B"/>
    <property type="match status" value="1"/>
</dbReference>
<dbReference type="PRINTS" id="PR00363">
    <property type="entry name" value="CYTOCHROMEB5"/>
</dbReference>
<evidence type="ECO:0000256" key="2">
    <source>
        <dbReference type="ARBA" id="ARBA00022448"/>
    </source>
</evidence>
<name>A0A0D1YA98_9EURO</name>
<keyword evidence="10" id="KW-0472">Membrane</keyword>
<dbReference type="AlphaFoldDB" id="A0A0D1YA98"/>
<evidence type="ECO:0000256" key="4">
    <source>
        <dbReference type="ARBA" id="ARBA00022692"/>
    </source>
</evidence>
<evidence type="ECO:0000259" key="15">
    <source>
        <dbReference type="PROSITE" id="PS50255"/>
    </source>
</evidence>
<evidence type="ECO:0000256" key="3">
    <source>
        <dbReference type="ARBA" id="ARBA00022617"/>
    </source>
</evidence>
<feature type="domain" description="Cytochrome b5 heme-binding" evidence="15">
    <location>
        <begin position="289"/>
        <end position="365"/>
    </location>
</feature>
<dbReference type="Pfam" id="PF00173">
    <property type="entry name" value="Cyt-b5"/>
    <property type="match status" value="1"/>
</dbReference>
<proteinExistence type="inferred from homology"/>
<comment type="subcellular location">
    <subcellularLocation>
        <location evidence="1">Endoplasmic reticulum membrane</location>
        <topology evidence="1">Single-pass membrane protein</topology>
        <orientation evidence="1">Cytoplasmic side</orientation>
    </subcellularLocation>
    <subcellularLocation>
        <location evidence="11">Microsome membrane</location>
        <topology evidence="11">Single-pass membrane protein</topology>
        <orientation evidence="11">Cytoplasmic side</orientation>
    </subcellularLocation>
</comment>
<gene>
    <name evidence="16" type="ORF">PV11_09540</name>
</gene>
<evidence type="ECO:0000256" key="9">
    <source>
        <dbReference type="ARBA" id="ARBA00023004"/>
    </source>
</evidence>
<dbReference type="OrthoDB" id="260519at2759"/>
<dbReference type="Gene3D" id="3.10.120.10">
    <property type="entry name" value="Cytochrome b5-like heme/steroid binding domain"/>
    <property type="match status" value="1"/>
</dbReference>
<dbReference type="InterPro" id="IPR031348">
    <property type="entry name" value="PigL_N"/>
</dbReference>
<evidence type="ECO:0000256" key="11">
    <source>
        <dbReference type="ARBA" id="ARBA00037877"/>
    </source>
</evidence>
<protein>
    <recommendedName>
        <fullName evidence="15">Cytochrome b5 heme-binding domain-containing protein</fullName>
    </recommendedName>
</protein>
<dbReference type="PANTHER" id="PTHR19359">
    <property type="entry name" value="CYTOCHROME B5"/>
    <property type="match status" value="1"/>
</dbReference>
<sequence>MADPFSIIGLAAVAAHSLHKTMTFIDSIRGAPSVVQQLSTDLNAIDKPLRELSRLSESAQNFDPSTRTAVAHCLRPALVNCQQTCDDINALIGKYVRSDGQANRNTWKRLAFSFHEHKVEKLQTQLAACKTSLNVAAHCAGLLIQSTQSKQTQKIERAVNRIQRHWGIATSSVGGSDSITNDGQGAFKQVKQWISETETVIEEETQHYRETGLSSERESDNDSAEVFFDARQETTTEQISALQPQKAAQEHGSWQPHPRDENEDSIPSVTMRMKETINSAESDIASPQYVKFTRSQVAQHSTRGDTYVIIHNRVFDISAFVEEHPGGKEVLLDVAGQDASEAFEDVEHSVEARKLLASFEVGKIKHPVPVPGSYRNYIPIPVLKLPYRPRAKPDAERDPPLGKSTRTVDSPSLGVASHQGKRRYPSLAQPRWRPQVPSGWTVIWGEMNKSW</sequence>
<keyword evidence="8" id="KW-0249">Electron transport</keyword>
<dbReference type="GO" id="GO:0046872">
    <property type="term" value="F:metal ion binding"/>
    <property type="evidence" value="ECO:0007669"/>
    <property type="project" value="UniProtKB-UniRule"/>
</dbReference>
<evidence type="ECO:0000256" key="10">
    <source>
        <dbReference type="ARBA" id="ARBA00023136"/>
    </source>
</evidence>
<keyword evidence="5 13" id="KW-0479">Metal-binding</keyword>
<keyword evidence="6" id="KW-0256">Endoplasmic reticulum</keyword>
<evidence type="ECO:0000256" key="5">
    <source>
        <dbReference type="ARBA" id="ARBA00022723"/>
    </source>
</evidence>
<keyword evidence="4" id="KW-0812">Transmembrane</keyword>
<dbReference type="Pfam" id="PF17111">
    <property type="entry name" value="PigL_N"/>
    <property type="match status" value="1"/>
</dbReference>
<comment type="similarity">
    <text evidence="12 13">Belongs to the cytochrome b5 family.</text>
</comment>
<dbReference type="SUPFAM" id="SSF55856">
    <property type="entry name" value="Cytochrome b5-like heme/steroid binding domain"/>
    <property type="match status" value="1"/>
</dbReference>
<organism evidence="16 17">
    <name type="scientific">Exophiala sideris</name>
    <dbReference type="NCBI Taxonomy" id="1016849"/>
    <lineage>
        <taxon>Eukaryota</taxon>
        <taxon>Fungi</taxon>
        <taxon>Dikarya</taxon>
        <taxon>Ascomycota</taxon>
        <taxon>Pezizomycotina</taxon>
        <taxon>Eurotiomycetes</taxon>
        <taxon>Chaetothyriomycetidae</taxon>
        <taxon>Chaetothyriales</taxon>
        <taxon>Herpotrichiellaceae</taxon>
        <taxon>Exophiala</taxon>
    </lineage>
</organism>
<dbReference type="PANTHER" id="PTHR19359:SF150">
    <property type="entry name" value="CYTOCHROME B5"/>
    <property type="match status" value="1"/>
</dbReference>
<evidence type="ECO:0000256" key="13">
    <source>
        <dbReference type="RuleBase" id="RU362121"/>
    </source>
</evidence>
<evidence type="ECO:0000256" key="6">
    <source>
        <dbReference type="ARBA" id="ARBA00022824"/>
    </source>
</evidence>
<keyword evidence="7" id="KW-0492">Microsome</keyword>
<keyword evidence="9 13" id="KW-0408">Iron</keyword>
<dbReference type="SMART" id="SM01117">
    <property type="entry name" value="Cyt-b5"/>
    <property type="match status" value="1"/>
</dbReference>